<feature type="transmembrane region" description="Helical" evidence="14">
    <location>
        <begin position="81"/>
        <end position="104"/>
    </location>
</feature>
<evidence type="ECO:0000256" key="7">
    <source>
        <dbReference type="ARBA" id="ARBA00022989"/>
    </source>
</evidence>
<organism evidence="16 17">
    <name type="scientific">Leptobrachium leishanense</name>
    <name type="common">Leishan spiny toad</name>
    <dbReference type="NCBI Taxonomy" id="445787"/>
    <lineage>
        <taxon>Eukaryota</taxon>
        <taxon>Metazoa</taxon>
        <taxon>Chordata</taxon>
        <taxon>Craniata</taxon>
        <taxon>Vertebrata</taxon>
        <taxon>Euteleostomi</taxon>
        <taxon>Amphibia</taxon>
        <taxon>Batrachia</taxon>
        <taxon>Anura</taxon>
        <taxon>Pelobatoidea</taxon>
        <taxon>Megophryidae</taxon>
        <taxon>Leptobrachium</taxon>
    </lineage>
</organism>
<dbReference type="GO" id="GO:0004984">
    <property type="term" value="F:olfactory receptor activity"/>
    <property type="evidence" value="ECO:0007669"/>
    <property type="project" value="InterPro"/>
</dbReference>
<keyword evidence="9 14" id="KW-0472">Membrane</keyword>
<evidence type="ECO:0000313" key="17">
    <source>
        <dbReference type="Proteomes" id="UP000694569"/>
    </source>
</evidence>
<dbReference type="Proteomes" id="UP000694569">
    <property type="component" value="Unplaced"/>
</dbReference>
<dbReference type="AlphaFoldDB" id="A0A8C5QJP0"/>
<dbReference type="InterPro" id="IPR017452">
    <property type="entry name" value="GPCR_Rhodpsn_7TM"/>
</dbReference>
<evidence type="ECO:0000256" key="11">
    <source>
        <dbReference type="ARBA" id="ARBA00023170"/>
    </source>
</evidence>
<feature type="domain" description="G-protein coupled receptors family 1 profile" evidence="15">
    <location>
        <begin position="1"/>
        <end position="173"/>
    </location>
</feature>
<sequence>MAYDRCLAICQPLRYNYIMTRTMCFHLAICSWVCGFLSALFLIIPSSRLMFCGPTTLNHFFCDFIPLLNISCNEALLTDRIFYVLAWVIIIYSLLHIAVSYGYIIKTLLRLPFKIRRKKSFSTCASHLTVVLTFYGTIIFMYIRPSTRYSSDMDKLVSVFYAVVIPLVNPLVYTLRNNEVHEALKRTFGSNIYFHCSCHILQ</sequence>
<evidence type="ECO:0000256" key="4">
    <source>
        <dbReference type="ARBA" id="ARBA00022606"/>
    </source>
</evidence>
<keyword evidence="17" id="KW-1185">Reference proteome</keyword>
<evidence type="ECO:0000256" key="9">
    <source>
        <dbReference type="ARBA" id="ARBA00023136"/>
    </source>
</evidence>
<dbReference type="PANTHER" id="PTHR24242">
    <property type="entry name" value="G-PROTEIN COUPLED RECEPTOR"/>
    <property type="match status" value="1"/>
</dbReference>
<dbReference type="Gene3D" id="1.20.1070.10">
    <property type="entry name" value="Rhodopsin 7-helix transmembrane proteins"/>
    <property type="match status" value="1"/>
</dbReference>
<evidence type="ECO:0000256" key="8">
    <source>
        <dbReference type="ARBA" id="ARBA00023040"/>
    </source>
</evidence>
<proteinExistence type="inferred from homology"/>
<feature type="transmembrane region" description="Helical" evidence="14">
    <location>
        <begin position="24"/>
        <end position="44"/>
    </location>
</feature>
<keyword evidence="8" id="KW-0297">G-protein coupled receptor</keyword>
<reference evidence="16" key="2">
    <citation type="submission" date="2025-09" db="UniProtKB">
        <authorList>
            <consortium name="Ensembl"/>
        </authorList>
    </citation>
    <scope>IDENTIFICATION</scope>
</reference>
<reference evidence="16" key="1">
    <citation type="submission" date="2025-08" db="UniProtKB">
        <authorList>
            <consortium name="Ensembl"/>
        </authorList>
    </citation>
    <scope>IDENTIFICATION</scope>
</reference>
<dbReference type="GeneTree" id="ENSGT01140000282578"/>
<keyword evidence="12" id="KW-0325">Glycoprotein</keyword>
<name>A0A8C5QJP0_9ANUR</name>
<dbReference type="FunFam" id="1.10.1220.70:FF:000001">
    <property type="entry name" value="Olfactory receptor"/>
    <property type="match status" value="1"/>
</dbReference>
<evidence type="ECO:0000256" key="12">
    <source>
        <dbReference type="ARBA" id="ARBA00023180"/>
    </source>
</evidence>
<evidence type="ECO:0000256" key="6">
    <source>
        <dbReference type="ARBA" id="ARBA00022725"/>
    </source>
</evidence>
<evidence type="ECO:0000256" key="13">
    <source>
        <dbReference type="ARBA" id="ARBA00023224"/>
    </source>
</evidence>
<feature type="transmembrane region" description="Helical" evidence="14">
    <location>
        <begin position="125"/>
        <end position="144"/>
    </location>
</feature>
<dbReference type="GO" id="GO:0004930">
    <property type="term" value="F:G protein-coupled receptor activity"/>
    <property type="evidence" value="ECO:0007669"/>
    <property type="project" value="UniProtKB-KW"/>
</dbReference>
<keyword evidence="3" id="KW-1003">Cell membrane</keyword>
<evidence type="ECO:0000256" key="10">
    <source>
        <dbReference type="ARBA" id="ARBA00023157"/>
    </source>
</evidence>
<keyword evidence="5 14" id="KW-0812">Transmembrane</keyword>
<evidence type="ECO:0000256" key="1">
    <source>
        <dbReference type="ARBA" id="ARBA00004651"/>
    </source>
</evidence>
<dbReference type="GO" id="GO:0005886">
    <property type="term" value="C:plasma membrane"/>
    <property type="evidence" value="ECO:0007669"/>
    <property type="project" value="UniProtKB-SubCell"/>
</dbReference>
<dbReference type="OrthoDB" id="9444602at2759"/>
<dbReference type="SUPFAM" id="SSF81321">
    <property type="entry name" value="Family A G protein-coupled receptor-like"/>
    <property type="match status" value="1"/>
</dbReference>
<keyword evidence="7 14" id="KW-1133">Transmembrane helix</keyword>
<comment type="similarity">
    <text evidence="2">Belongs to the G-protein coupled receptor 1 family.</text>
</comment>
<dbReference type="InterPro" id="IPR000725">
    <property type="entry name" value="Olfact_rcpt"/>
</dbReference>
<dbReference type="Ensembl" id="ENSLLET00000040029.1">
    <property type="protein sequence ID" value="ENSLLEP00000038513.1"/>
    <property type="gene ID" value="ENSLLEG00000024423.1"/>
</dbReference>
<dbReference type="FunFam" id="1.20.1070.10:FF:000015">
    <property type="entry name" value="Olfactory receptor"/>
    <property type="match status" value="1"/>
</dbReference>
<keyword evidence="4" id="KW-0716">Sensory transduction</keyword>
<evidence type="ECO:0000256" key="3">
    <source>
        <dbReference type="ARBA" id="ARBA00022475"/>
    </source>
</evidence>
<keyword evidence="6" id="KW-0552">Olfaction</keyword>
<evidence type="ECO:0000259" key="15">
    <source>
        <dbReference type="PROSITE" id="PS50262"/>
    </source>
</evidence>
<dbReference type="Pfam" id="PF13853">
    <property type="entry name" value="7tm_4"/>
    <property type="match status" value="1"/>
</dbReference>
<keyword evidence="10" id="KW-1015">Disulfide bond</keyword>
<dbReference type="InterPro" id="IPR050939">
    <property type="entry name" value="Olfactory_GPCR1"/>
</dbReference>
<evidence type="ECO:0000313" key="16">
    <source>
        <dbReference type="Ensembl" id="ENSLLEP00000038513.1"/>
    </source>
</evidence>
<feature type="transmembrane region" description="Helical" evidence="14">
    <location>
        <begin position="156"/>
        <end position="175"/>
    </location>
</feature>
<dbReference type="PROSITE" id="PS50262">
    <property type="entry name" value="G_PROTEIN_RECEP_F1_2"/>
    <property type="match status" value="1"/>
</dbReference>
<evidence type="ECO:0000256" key="5">
    <source>
        <dbReference type="ARBA" id="ARBA00022692"/>
    </source>
</evidence>
<keyword evidence="13" id="KW-0807">Transducer</keyword>
<dbReference type="PANTHER" id="PTHR24242:SF359">
    <property type="entry name" value="ODORANT RECEPTOR-RELATED"/>
    <property type="match status" value="1"/>
</dbReference>
<evidence type="ECO:0000256" key="14">
    <source>
        <dbReference type="SAM" id="Phobius"/>
    </source>
</evidence>
<accession>A0A8C5QJP0</accession>
<keyword evidence="11" id="KW-0675">Receptor</keyword>
<protein>
    <recommendedName>
        <fullName evidence="15">G-protein coupled receptors family 1 profile domain-containing protein</fullName>
    </recommendedName>
</protein>
<evidence type="ECO:0000256" key="2">
    <source>
        <dbReference type="ARBA" id="ARBA00010663"/>
    </source>
</evidence>
<comment type="subcellular location">
    <subcellularLocation>
        <location evidence="1">Cell membrane</location>
        <topology evidence="1">Multi-pass membrane protein</topology>
    </subcellularLocation>
</comment>